<evidence type="ECO:0000313" key="2">
    <source>
        <dbReference type="EMBL" id="KOF64546.1"/>
    </source>
</evidence>
<gene>
    <name evidence="2" type="ORF">OCBIM_22017147mg</name>
</gene>
<proteinExistence type="predicted"/>
<reference evidence="2" key="1">
    <citation type="submission" date="2015-07" db="EMBL/GenBank/DDBJ databases">
        <title>MeaNS - Measles Nucleotide Surveillance Program.</title>
        <authorList>
            <person name="Tran T."/>
            <person name="Druce J."/>
        </authorList>
    </citation>
    <scope>NUCLEOTIDE SEQUENCE</scope>
    <source>
        <strain evidence="2">UCB-OBI-ISO-001</strain>
        <tissue evidence="2">Gonad</tissue>
    </source>
</reference>
<protein>
    <submittedName>
        <fullName evidence="2">Uncharacterized protein</fullName>
    </submittedName>
</protein>
<accession>A0A0L8FJR7</accession>
<dbReference type="EMBL" id="KQ430169">
    <property type="protein sequence ID" value="KOF64546.1"/>
    <property type="molecule type" value="Genomic_DNA"/>
</dbReference>
<organism evidence="2">
    <name type="scientific">Octopus bimaculoides</name>
    <name type="common">California two-spotted octopus</name>
    <dbReference type="NCBI Taxonomy" id="37653"/>
    <lineage>
        <taxon>Eukaryota</taxon>
        <taxon>Metazoa</taxon>
        <taxon>Spiralia</taxon>
        <taxon>Lophotrochozoa</taxon>
        <taxon>Mollusca</taxon>
        <taxon>Cephalopoda</taxon>
        <taxon>Coleoidea</taxon>
        <taxon>Octopodiformes</taxon>
        <taxon>Octopoda</taxon>
        <taxon>Incirrata</taxon>
        <taxon>Octopodidae</taxon>
        <taxon>Octopus</taxon>
    </lineage>
</organism>
<name>A0A0L8FJR7_OCTBM</name>
<feature type="compositionally biased region" description="Pro residues" evidence="1">
    <location>
        <begin position="12"/>
        <end position="36"/>
    </location>
</feature>
<evidence type="ECO:0000256" key="1">
    <source>
        <dbReference type="SAM" id="MobiDB-lite"/>
    </source>
</evidence>
<sequence>MRLLLHIHMHNPPPSPHLPLLPPHSPQPTILPPSHPPTTFISQKQAEVGDSFFR</sequence>
<dbReference type="AlphaFoldDB" id="A0A0L8FJR7"/>
<feature type="region of interest" description="Disordered" evidence="1">
    <location>
        <begin position="12"/>
        <end position="54"/>
    </location>
</feature>